<keyword evidence="2" id="KW-1185">Reference proteome</keyword>
<dbReference type="RefSeq" id="WP_310256458.1">
    <property type="nucleotide sequence ID" value="NZ_JAVDWA010000001.1"/>
</dbReference>
<comment type="caution">
    <text evidence="1">The sequence shown here is derived from an EMBL/GenBank/DDBJ whole genome shotgun (WGS) entry which is preliminary data.</text>
</comment>
<gene>
    <name evidence="1" type="ORF">J2X07_000712</name>
</gene>
<sequence length="45" mass="5088">MKLSPNEIELILLKAKKEQLNAYQASMIQNGLSNWSVQLSTIRKG</sequence>
<dbReference type="EMBL" id="JAVDWA010000001">
    <property type="protein sequence ID" value="MDR7071737.1"/>
    <property type="molecule type" value="Genomic_DNA"/>
</dbReference>
<proteinExistence type="predicted"/>
<accession>A0ABU1TWZ7</accession>
<organism evidence="1 2">
    <name type="scientific">Fictibacillus barbaricus</name>
    <dbReference type="NCBI Taxonomy" id="182136"/>
    <lineage>
        <taxon>Bacteria</taxon>
        <taxon>Bacillati</taxon>
        <taxon>Bacillota</taxon>
        <taxon>Bacilli</taxon>
        <taxon>Bacillales</taxon>
        <taxon>Fictibacillaceae</taxon>
        <taxon>Fictibacillus</taxon>
    </lineage>
</organism>
<evidence type="ECO:0000313" key="2">
    <source>
        <dbReference type="Proteomes" id="UP001258181"/>
    </source>
</evidence>
<evidence type="ECO:0000313" key="1">
    <source>
        <dbReference type="EMBL" id="MDR7071737.1"/>
    </source>
</evidence>
<dbReference type="Proteomes" id="UP001258181">
    <property type="component" value="Unassembled WGS sequence"/>
</dbReference>
<protein>
    <submittedName>
        <fullName evidence="1">Uncharacterized protein</fullName>
    </submittedName>
</protein>
<reference evidence="1 2" key="1">
    <citation type="submission" date="2023-07" db="EMBL/GenBank/DDBJ databases">
        <title>Sorghum-associated microbial communities from plants grown in Nebraska, USA.</title>
        <authorList>
            <person name="Schachtman D."/>
        </authorList>
    </citation>
    <scope>NUCLEOTIDE SEQUENCE [LARGE SCALE GENOMIC DNA]</scope>
    <source>
        <strain evidence="1 2">BE211</strain>
    </source>
</reference>
<name>A0ABU1TWZ7_9BACL</name>